<dbReference type="Proteomes" id="UP000832011">
    <property type="component" value="Chromosome"/>
</dbReference>
<dbReference type="InterPro" id="IPR036390">
    <property type="entry name" value="WH_DNA-bd_sf"/>
</dbReference>
<dbReference type="Gene3D" id="3.30.70.920">
    <property type="match status" value="1"/>
</dbReference>
<accession>A0ABY4E6V9</accession>
<dbReference type="PRINTS" id="PR00033">
    <property type="entry name" value="HTHASNC"/>
</dbReference>
<dbReference type="Gene3D" id="1.10.10.10">
    <property type="entry name" value="Winged helix-like DNA-binding domain superfamily/Winged helix DNA-binding domain"/>
    <property type="match status" value="1"/>
</dbReference>
<dbReference type="PROSITE" id="PS50956">
    <property type="entry name" value="HTH_ASNC_2"/>
    <property type="match status" value="1"/>
</dbReference>
<evidence type="ECO:0000256" key="1">
    <source>
        <dbReference type="ARBA" id="ARBA00023015"/>
    </source>
</evidence>
<evidence type="ECO:0000313" key="5">
    <source>
        <dbReference type="EMBL" id="UOO91202.1"/>
    </source>
</evidence>
<dbReference type="PANTHER" id="PTHR30154">
    <property type="entry name" value="LEUCINE-RESPONSIVE REGULATORY PROTEIN"/>
    <property type="match status" value="1"/>
</dbReference>
<evidence type="ECO:0000256" key="3">
    <source>
        <dbReference type="ARBA" id="ARBA00023163"/>
    </source>
</evidence>
<dbReference type="EMBL" id="CP091511">
    <property type="protein sequence ID" value="UOO91202.1"/>
    <property type="molecule type" value="Genomic_DNA"/>
</dbReference>
<sequence>MTAPLDAYDKILLRALQADASLSQQRLGQLANLSTAAVNRRLKALQQAGVIERHSIVINPKAVGCGLTIVVEVQVADERIDLLDDMQRQFQRCNEVQQCYYVAGGCDFVLIFLVADMEHYVDLTHQLFHANSNVKSFKTLVAMNRVKTGMDVPIV</sequence>
<dbReference type="SUPFAM" id="SSF54909">
    <property type="entry name" value="Dimeric alpha+beta barrel"/>
    <property type="match status" value="1"/>
</dbReference>
<protein>
    <submittedName>
        <fullName evidence="5">Lrp/AsnC family transcriptional regulator</fullName>
    </submittedName>
</protein>
<reference evidence="5 6" key="1">
    <citation type="journal article" date="2022" name="Res Sq">
        <title>Evolution of multicellular longitudinally dividing oral cavity symbionts (Neisseriaceae).</title>
        <authorList>
            <person name="Nyongesa S."/>
            <person name="Weber P."/>
            <person name="Bernet E."/>
            <person name="Pullido F."/>
            <person name="Nieckarz M."/>
            <person name="Delaby M."/>
            <person name="Nieves C."/>
            <person name="Viehboeck T."/>
            <person name="Krause N."/>
            <person name="Rivera-Millot A."/>
            <person name="Nakamura A."/>
            <person name="Vischer N."/>
            <person name="VanNieuwenhze M."/>
            <person name="Brun Y."/>
            <person name="Cava F."/>
            <person name="Bulgheresi S."/>
            <person name="Veyrier F."/>
        </authorList>
    </citation>
    <scope>NUCLEOTIDE SEQUENCE [LARGE SCALE GENOMIC DNA]</scope>
    <source>
        <strain evidence="5 6">SN4</strain>
    </source>
</reference>
<dbReference type="SUPFAM" id="SSF46785">
    <property type="entry name" value="Winged helix' DNA-binding domain"/>
    <property type="match status" value="1"/>
</dbReference>
<evidence type="ECO:0000313" key="6">
    <source>
        <dbReference type="Proteomes" id="UP000832011"/>
    </source>
</evidence>
<keyword evidence="6" id="KW-1185">Reference proteome</keyword>
<organism evidence="5 6">
    <name type="scientific">Vitreoscilla massiliensis</name>
    <dbReference type="NCBI Taxonomy" id="1689272"/>
    <lineage>
        <taxon>Bacteria</taxon>
        <taxon>Pseudomonadati</taxon>
        <taxon>Pseudomonadota</taxon>
        <taxon>Betaproteobacteria</taxon>
        <taxon>Neisseriales</taxon>
        <taxon>Neisseriaceae</taxon>
        <taxon>Vitreoscilla</taxon>
    </lineage>
</organism>
<dbReference type="PANTHER" id="PTHR30154:SF34">
    <property type="entry name" value="TRANSCRIPTIONAL REGULATOR AZLB"/>
    <property type="match status" value="1"/>
</dbReference>
<dbReference type="InterPro" id="IPR036388">
    <property type="entry name" value="WH-like_DNA-bd_sf"/>
</dbReference>
<dbReference type="InterPro" id="IPR011008">
    <property type="entry name" value="Dimeric_a/b-barrel"/>
</dbReference>
<dbReference type="Pfam" id="PF01037">
    <property type="entry name" value="AsnC_trans_reg"/>
    <property type="match status" value="1"/>
</dbReference>
<dbReference type="InterPro" id="IPR019887">
    <property type="entry name" value="Tscrpt_reg_AsnC/Lrp_C"/>
</dbReference>
<evidence type="ECO:0000256" key="2">
    <source>
        <dbReference type="ARBA" id="ARBA00023125"/>
    </source>
</evidence>
<dbReference type="Pfam" id="PF13412">
    <property type="entry name" value="HTH_24"/>
    <property type="match status" value="1"/>
</dbReference>
<dbReference type="RefSeq" id="WP_058304773.1">
    <property type="nucleotide sequence ID" value="NZ_CABKVG010000004.1"/>
</dbReference>
<name>A0ABY4E6V9_9NEIS</name>
<keyword evidence="1" id="KW-0805">Transcription regulation</keyword>
<dbReference type="SMART" id="SM00344">
    <property type="entry name" value="HTH_ASNC"/>
    <property type="match status" value="1"/>
</dbReference>
<dbReference type="InterPro" id="IPR000485">
    <property type="entry name" value="AsnC-type_HTH_dom"/>
</dbReference>
<feature type="domain" description="HTH asnC-type" evidence="4">
    <location>
        <begin position="5"/>
        <end position="68"/>
    </location>
</feature>
<keyword evidence="2" id="KW-0238">DNA-binding</keyword>
<proteinExistence type="predicted"/>
<dbReference type="InterPro" id="IPR019888">
    <property type="entry name" value="Tscrpt_reg_AsnC-like"/>
</dbReference>
<gene>
    <name evidence="5" type="ORF">LVJ82_09650</name>
</gene>
<evidence type="ECO:0000259" key="4">
    <source>
        <dbReference type="PROSITE" id="PS50956"/>
    </source>
</evidence>
<keyword evidence="3" id="KW-0804">Transcription</keyword>